<evidence type="ECO:0000313" key="3">
    <source>
        <dbReference type="Proteomes" id="UP000655208"/>
    </source>
</evidence>
<dbReference type="PANTHER" id="PTHR47505:SF1">
    <property type="entry name" value="DNA UTILIZATION PROTEIN YHGH"/>
    <property type="match status" value="1"/>
</dbReference>
<dbReference type="SUPFAM" id="SSF53271">
    <property type="entry name" value="PRTase-like"/>
    <property type="match status" value="1"/>
</dbReference>
<reference evidence="2" key="2">
    <citation type="submission" date="2020-09" db="EMBL/GenBank/DDBJ databases">
        <authorList>
            <person name="Sun Q."/>
            <person name="Zhou Y."/>
        </authorList>
    </citation>
    <scope>NUCLEOTIDE SEQUENCE</scope>
    <source>
        <strain evidence="2">CGMCC 4.7308</strain>
    </source>
</reference>
<accession>A0A917SKL7</accession>
<dbReference type="PANTHER" id="PTHR47505">
    <property type="entry name" value="DNA UTILIZATION PROTEIN YHGH"/>
    <property type="match status" value="1"/>
</dbReference>
<sequence>MTGSGTLRQWASAAADLVLPRPCPGCGDPPPWCARCAAVLEGRLRPVRLSDAALDAAAGLPLPPVLALARYAGPVRAAVIAGKERGRSDLPPRLGSAIGRALAGSVAIRARRPAGGGTVWLVPAPSRRSAARSRGGDPVTAMARGAAEALAAAGVAAGVAPCLRTAGHAADSVGLSPGERVANLAGRVRVVPAAGPTAGAEIVLLDDVVTSGATAVAALRALADAGIRTGAVVAVAAAAPWVRTP</sequence>
<dbReference type="CDD" id="cd06223">
    <property type="entry name" value="PRTases_typeI"/>
    <property type="match status" value="1"/>
</dbReference>
<dbReference type="InterPro" id="IPR000836">
    <property type="entry name" value="PRTase_dom"/>
</dbReference>
<evidence type="ECO:0000313" key="2">
    <source>
        <dbReference type="EMBL" id="GGL85997.1"/>
    </source>
</evidence>
<name>A0A917SKL7_9ACTN</name>
<dbReference type="RefSeq" id="WP_188939657.1">
    <property type="nucleotide sequence ID" value="NZ_BMNA01000001.1"/>
</dbReference>
<evidence type="ECO:0008006" key="4">
    <source>
        <dbReference type="Google" id="ProtNLM"/>
    </source>
</evidence>
<dbReference type="InterPro" id="IPR029057">
    <property type="entry name" value="PRTase-like"/>
</dbReference>
<protein>
    <recommendedName>
        <fullName evidence="4">Amidophosphoribosyltransferase</fullName>
    </recommendedName>
</protein>
<dbReference type="Gene3D" id="3.40.50.2020">
    <property type="match status" value="1"/>
</dbReference>
<comment type="similarity">
    <text evidence="1">Belongs to the ComF/GntX family.</text>
</comment>
<gene>
    <name evidence="2" type="ORF">GCM10011594_02110</name>
</gene>
<proteinExistence type="inferred from homology"/>
<evidence type="ECO:0000256" key="1">
    <source>
        <dbReference type="ARBA" id="ARBA00008007"/>
    </source>
</evidence>
<organism evidence="2 3">
    <name type="scientific">Nakamurella endophytica</name>
    <dbReference type="NCBI Taxonomy" id="1748367"/>
    <lineage>
        <taxon>Bacteria</taxon>
        <taxon>Bacillati</taxon>
        <taxon>Actinomycetota</taxon>
        <taxon>Actinomycetes</taxon>
        <taxon>Nakamurellales</taxon>
        <taxon>Nakamurellaceae</taxon>
        <taxon>Nakamurella</taxon>
    </lineage>
</organism>
<comment type="caution">
    <text evidence="2">The sequence shown here is derived from an EMBL/GenBank/DDBJ whole genome shotgun (WGS) entry which is preliminary data.</text>
</comment>
<dbReference type="EMBL" id="BMNA01000001">
    <property type="protein sequence ID" value="GGL85997.1"/>
    <property type="molecule type" value="Genomic_DNA"/>
</dbReference>
<keyword evidence="3" id="KW-1185">Reference proteome</keyword>
<dbReference type="Proteomes" id="UP000655208">
    <property type="component" value="Unassembled WGS sequence"/>
</dbReference>
<dbReference type="InterPro" id="IPR051910">
    <property type="entry name" value="ComF/GntX_DNA_util-trans"/>
</dbReference>
<dbReference type="AlphaFoldDB" id="A0A917SKL7"/>
<reference evidence="2" key="1">
    <citation type="journal article" date="2014" name="Int. J. Syst. Evol. Microbiol.">
        <title>Complete genome sequence of Corynebacterium casei LMG S-19264T (=DSM 44701T), isolated from a smear-ripened cheese.</title>
        <authorList>
            <consortium name="US DOE Joint Genome Institute (JGI-PGF)"/>
            <person name="Walter F."/>
            <person name="Albersmeier A."/>
            <person name="Kalinowski J."/>
            <person name="Ruckert C."/>
        </authorList>
    </citation>
    <scope>NUCLEOTIDE SEQUENCE</scope>
    <source>
        <strain evidence="2">CGMCC 4.7308</strain>
    </source>
</reference>